<reference evidence="2" key="1">
    <citation type="submission" date="2021-03" db="EMBL/GenBank/DDBJ databases">
        <title>Legionella lytica PCM 2298.</title>
        <authorList>
            <person name="Koper P."/>
        </authorList>
    </citation>
    <scope>NUCLEOTIDE SEQUENCE</scope>
    <source>
        <strain evidence="2">PCM 2298</strain>
    </source>
</reference>
<accession>A0ABY4Y5Q0</accession>
<feature type="region of interest" description="Disordered" evidence="1">
    <location>
        <begin position="618"/>
        <end position="675"/>
    </location>
</feature>
<evidence type="ECO:0000256" key="1">
    <source>
        <dbReference type="SAM" id="MobiDB-lite"/>
    </source>
</evidence>
<evidence type="ECO:0000313" key="2">
    <source>
        <dbReference type="EMBL" id="USQ12942.1"/>
    </source>
</evidence>
<evidence type="ECO:0000313" key="3">
    <source>
        <dbReference type="Proteomes" id="UP001057474"/>
    </source>
</evidence>
<dbReference type="RefSeq" id="WP_252579153.1">
    <property type="nucleotide sequence ID" value="NZ_CP071527.1"/>
</dbReference>
<name>A0ABY4Y5Q0_9GAMM</name>
<evidence type="ECO:0008006" key="4">
    <source>
        <dbReference type="Google" id="ProtNLM"/>
    </source>
</evidence>
<dbReference type="EMBL" id="CP071527">
    <property type="protein sequence ID" value="USQ12942.1"/>
    <property type="molecule type" value="Genomic_DNA"/>
</dbReference>
<dbReference type="InterPro" id="IPR027417">
    <property type="entry name" value="P-loop_NTPase"/>
</dbReference>
<feature type="compositionally biased region" description="Low complexity" evidence="1">
    <location>
        <begin position="642"/>
        <end position="675"/>
    </location>
</feature>
<dbReference type="Proteomes" id="UP001057474">
    <property type="component" value="Chromosome"/>
</dbReference>
<proteinExistence type="predicted"/>
<protein>
    <recommendedName>
        <fullName evidence="4">Ankyrin repeats (3 copies)</fullName>
    </recommendedName>
</protein>
<organism evidence="2 3">
    <name type="scientific">Legionella lytica</name>
    <dbReference type="NCBI Taxonomy" id="96232"/>
    <lineage>
        <taxon>Bacteria</taxon>
        <taxon>Pseudomonadati</taxon>
        <taxon>Pseudomonadota</taxon>
        <taxon>Gammaproteobacteria</taxon>
        <taxon>Legionellales</taxon>
        <taxon>Legionellaceae</taxon>
        <taxon>Legionella</taxon>
    </lineage>
</organism>
<gene>
    <name evidence="2" type="ORF">J2N86_09520</name>
</gene>
<keyword evidence="3" id="KW-1185">Reference proteome</keyword>
<dbReference type="SUPFAM" id="SSF52540">
    <property type="entry name" value="P-loop containing nucleoside triphosphate hydrolases"/>
    <property type="match status" value="1"/>
</dbReference>
<sequence>MPQVQILFHARRLHKETLTNRKYQETLQKIISGTHPQIEWLENAHYEGQRVGSARIDRVQQGQRLIFTYLRNAQGKRCLFILGETHHNYHQVERWLTTTGITSIGSMMVNAGMVDEHFIDVLEEQPVAAPQERPHLAFLDESQQQALAPSSSPLMFLGPAGAGKTLVLETFMGNHLHEVEADTQQASSSTDSNASVFVSQSELLLDSLKEECEAPEVRFSTWERMLANHFKDQNKIPHNEFKLWLKKYAPGEDAEQVHFELSLIVAYGDAAYLDLHGARQTYYSGNKEKQKRCIAILKAWQDHLHTTSSYDPMTSLPPPSLVKAKTYCDEGQNFPPSALAYLIEQAQAHHFYISFDPEQSLTSPFTYAFVKQRLNSKGYAKIERLLELTWRNSPEVVDVINFLMTQKHHWEGNHNKRPYAEIRSAQAPGGQVSWVTDASLNELKKHAQNASTVVIAELPEEPKARERERQEIIKRFGTHQILSASTAIGMTFKTVILWKPISLNPTVRKLLSQELIDGLTLEQWIALNAIQIALGRAQDNIFIYEPEQHFRLKGELCFGSNLPTDGVLKTAQLDDKEAWKKKINEHLAEGNRELAIELMRHQLQFTEEQVKQKLGLVEELNPPVHESKPKAKKSHPTKPKKSTPAPAVAQPSKPKATPKAAPASAPKKAAPPITPVPKANSLSPLEIIAIVKSLNAVLAEGATDDSKADLKTNLEKLLSYPQAMRYLFYASNSTNCLAMRLLLSNDEYRHILFSCLRSNNVLENLMDYPEERTAFINFLAQSEEGILFFNEYLEKTVLLETPSDKTYCSFLYKLTSSNIGQSVLNQWIENNLQLAKGISPKVLYSPHSAKTGPSTNTSPLYWFTCSSVGRKTLRLLLEINPDLITAITGKILCLALTPGPWWAHDNTSPLYWLLSSEDGQQILKLLLEKNPQLASEITGNDLCLSRTKPGPNKNLSLLYLLTNSHEGQKIFNLLLEKNPQIATEISVQTLCLALTTTAGKYANTSPLYWLILTGLKTLTLLLQKKPALIKEISGKALCLARPEEAGPEENTSPLYCLSYSSEGRKVLWLLLEKNPKLAKEINGKSLCLALTSKSSADENTSPLSCLSSSIDGQKVLHQLLEKNTKLAMEITASDLCLIYPESEGIYGNDSPFYWLSTSEIGCTILSQLFHRNPDLAKGITMESLSLKVNARTALSHFAETTYGRDLLQRLAKLNPTLAPIIEETLTIKNQVHLGLFSSPTLTVVTDENMKQGLGMMNR</sequence>
<feature type="compositionally biased region" description="Basic residues" evidence="1">
    <location>
        <begin position="630"/>
        <end position="641"/>
    </location>
</feature>